<feature type="region of interest" description="Disordered" evidence="1">
    <location>
        <begin position="73"/>
        <end position="94"/>
    </location>
</feature>
<dbReference type="RefSeq" id="XP_056749690.1">
    <property type="nucleotide sequence ID" value="XM_056901022.1"/>
</dbReference>
<reference evidence="2" key="2">
    <citation type="submission" date="2023-01" db="EMBL/GenBank/DDBJ databases">
        <authorList>
            <person name="Petersen C."/>
        </authorList>
    </citation>
    <scope>NUCLEOTIDE SEQUENCE</scope>
    <source>
        <strain evidence="2">IBT 12815</strain>
    </source>
</reference>
<name>A0AAD6DV61_9EURO</name>
<sequence>MASSSQSSPQQTSTTTGSPTAPAASSSTPTTSSNNTSTEPASRTVGQHKHDDSNSAHERFDQTVIYVGDWIGKLDHPDQFHCPSPKHTTDSTQI</sequence>
<dbReference type="GeneID" id="81591264"/>
<reference evidence="2" key="1">
    <citation type="journal article" date="2023" name="IMA Fungus">
        <title>Comparative genomic study of the Penicillium genus elucidates a diverse pangenome and 15 lateral gene transfer events.</title>
        <authorList>
            <person name="Petersen C."/>
            <person name="Sorensen T."/>
            <person name="Nielsen M.R."/>
            <person name="Sondergaard T.E."/>
            <person name="Sorensen J.L."/>
            <person name="Fitzpatrick D.A."/>
            <person name="Frisvad J.C."/>
            <person name="Nielsen K.L."/>
        </authorList>
    </citation>
    <scope>NUCLEOTIDE SEQUENCE</scope>
    <source>
        <strain evidence="2">IBT 12815</strain>
    </source>
</reference>
<dbReference type="Proteomes" id="UP001213799">
    <property type="component" value="Unassembled WGS sequence"/>
</dbReference>
<evidence type="ECO:0000313" key="3">
    <source>
        <dbReference type="Proteomes" id="UP001213799"/>
    </source>
</evidence>
<protein>
    <submittedName>
        <fullName evidence="2">Uncharacterized protein</fullName>
    </submittedName>
</protein>
<dbReference type="EMBL" id="JAQJAE010000005">
    <property type="protein sequence ID" value="KAJ5593064.1"/>
    <property type="molecule type" value="Genomic_DNA"/>
</dbReference>
<proteinExistence type="predicted"/>
<accession>A0AAD6DV61</accession>
<feature type="region of interest" description="Disordered" evidence="1">
    <location>
        <begin position="1"/>
        <end position="60"/>
    </location>
</feature>
<feature type="compositionally biased region" description="Low complexity" evidence="1">
    <location>
        <begin position="1"/>
        <end position="42"/>
    </location>
</feature>
<feature type="compositionally biased region" description="Basic and acidic residues" evidence="1">
    <location>
        <begin position="48"/>
        <end position="60"/>
    </location>
</feature>
<dbReference type="AlphaFoldDB" id="A0AAD6DV61"/>
<evidence type="ECO:0000256" key="1">
    <source>
        <dbReference type="SAM" id="MobiDB-lite"/>
    </source>
</evidence>
<evidence type="ECO:0000313" key="2">
    <source>
        <dbReference type="EMBL" id="KAJ5593064.1"/>
    </source>
</evidence>
<organism evidence="2 3">
    <name type="scientific">Penicillium hordei</name>
    <dbReference type="NCBI Taxonomy" id="40994"/>
    <lineage>
        <taxon>Eukaryota</taxon>
        <taxon>Fungi</taxon>
        <taxon>Dikarya</taxon>
        <taxon>Ascomycota</taxon>
        <taxon>Pezizomycotina</taxon>
        <taxon>Eurotiomycetes</taxon>
        <taxon>Eurotiomycetidae</taxon>
        <taxon>Eurotiales</taxon>
        <taxon>Aspergillaceae</taxon>
        <taxon>Penicillium</taxon>
    </lineage>
</organism>
<comment type="caution">
    <text evidence="2">The sequence shown here is derived from an EMBL/GenBank/DDBJ whole genome shotgun (WGS) entry which is preliminary data.</text>
</comment>
<keyword evidence="3" id="KW-1185">Reference proteome</keyword>
<gene>
    <name evidence="2" type="ORF">N7537_009968</name>
</gene>